<reference evidence="4" key="1">
    <citation type="journal article" date="2019" name="Int. J. Syst. Evol. Microbiol.">
        <title>The Global Catalogue of Microorganisms (GCM) 10K type strain sequencing project: providing services to taxonomists for standard genome sequencing and annotation.</title>
        <authorList>
            <consortium name="The Broad Institute Genomics Platform"/>
            <consortium name="The Broad Institute Genome Sequencing Center for Infectious Disease"/>
            <person name="Wu L."/>
            <person name="Ma J."/>
        </authorList>
    </citation>
    <scope>NUCLEOTIDE SEQUENCE [LARGE SCALE GENOMIC DNA]</scope>
    <source>
        <strain evidence="4">CGMCC 1.16619</strain>
    </source>
</reference>
<protein>
    <submittedName>
        <fullName evidence="3">FAD-dependent oxidoreductase</fullName>
    </submittedName>
</protein>
<evidence type="ECO:0000313" key="4">
    <source>
        <dbReference type="Proteomes" id="UP001596114"/>
    </source>
</evidence>
<evidence type="ECO:0000256" key="1">
    <source>
        <dbReference type="PROSITE-ProRule" id="PRU00409"/>
    </source>
</evidence>
<dbReference type="RefSeq" id="WP_377316334.1">
    <property type="nucleotide sequence ID" value="NZ_JBHSNF010000001.1"/>
</dbReference>
<dbReference type="Gene3D" id="3.30.470.20">
    <property type="entry name" value="ATP-grasp fold, B domain"/>
    <property type="match status" value="1"/>
</dbReference>
<dbReference type="EMBL" id="JBHSNF010000001">
    <property type="protein sequence ID" value="MFC5524281.1"/>
    <property type="molecule type" value="Genomic_DNA"/>
</dbReference>
<keyword evidence="1" id="KW-0547">Nucleotide-binding</keyword>
<comment type="caution">
    <text evidence="3">The sequence shown here is derived from an EMBL/GenBank/DDBJ whole genome shotgun (WGS) entry which is preliminary data.</text>
</comment>
<dbReference type="SUPFAM" id="SSF56059">
    <property type="entry name" value="Glutathione synthetase ATP-binding domain-like"/>
    <property type="match status" value="1"/>
</dbReference>
<sequence length="401" mass="44399">MAIDTPAVVLGAGLNGLGVARSLARAHVPVWLLDCNELRPEMYTRAAKALKIGALHGETLAEELVRLGDGQFSGLRPVLFLTQEESVRTISHERDRLSALYRFSLPPIDVVDKLQHKLSFQRLAEQSDSPIPPLVHIRSLEDLPALESLNYPVVIKPGERHAEYGKHFKKAYRVESVAEGTELIRRILPVMADIVVQEWTEGPDSNIYFCLQYLNRQGQVTASFTGRKIRSWPPQVGGTASCMPAPEAHGELSGMTARFFQNAGVIGMAGMEYKRDARSGDFRMVEPTIGRTDYQEEVATLNGVNLPYAAYCAEMDRSGPASEPVTRSLAWHVRSDDEQSAAAQHQGSGQGFDGVDGVCDALWRWNDPVPFLVQGFQRVRHVLQARTAKMMPRSHAARSKS</sequence>
<dbReference type="SUPFAM" id="SSF51971">
    <property type="entry name" value="Nucleotide-binding domain"/>
    <property type="match status" value="1"/>
</dbReference>
<name>A0ABW0QHB8_9GAMM</name>
<feature type="domain" description="ATP-grasp" evidence="2">
    <location>
        <begin position="121"/>
        <end position="315"/>
    </location>
</feature>
<keyword evidence="1" id="KW-0067">ATP-binding</keyword>
<dbReference type="PROSITE" id="PS50975">
    <property type="entry name" value="ATP_GRASP"/>
    <property type="match status" value="1"/>
</dbReference>
<dbReference type="Proteomes" id="UP001596114">
    <property type="component" value="Unassembled WGS sequence"/>
</dbReference>
<dbReference type="InterPro" id="IPR011761">
    <property type="entry name" value="ATP-grasp"/>
</dbReference>
<evidence type="ECO:0000313" key="3">
    <source>
        <dbReference type="EMBL" id="MFC5524281.1"/>
    </source>
</evidence>
<organism evidence="3 4">
    <name type="scientific">Rhodanobacter ginsengisoli</name>
    <dbReference type="NCBI Taxonomy" id="418646"/>
    <lineage>
        <taxon>Bacteria</taxon>
        <taxon>Pseudomonadati</taxon>
        <taxon>Pseudomonadota</taxon>
        <taxon>Gammaproteobacteria</taxon>
        <taxon>Lysobacterales</taxon>
        <taxon>Rhodanobacteraceae</taxon>
        <taxon>Rhodanobacter</taxon>
    </lineage>
</organism>
<gene>
    <name evidence="3" type="ORF">ACFPPA_00855</name>
</gene>
<keyword evidence="4" id="KW-1185">Reference proteome</keyword>
<proteinExistence type="predicted"/>
<evidence type="ECO:0000259" key="2">
    <source>
        <dbReference type="PROSITE" id="PS50975"/>
    </source>
</evidence>
<accession>A0ABW0QHB8</accession>